<dbReference type="Pfam" id="PF06224">
    <property type="entry name" value="AlkZ-like"/>
    <property type="match status" value="1"/>
</dbReference>
<gene>
    <name evidence="1" type="ORF">JOF47_002481</name>
</gene>
<proteinExistence type="predicted"/>
<dbReference type="PANTHER" id="PTHR38479:SF2">
    <property type="entry name" value="WINGED HELIX DNA-BINDING DOMAIN-CONTAINING PROTEIN"/>
    <property type="match status" value="1"/>
</dbReference>
<dbReference type="RefSeq" id="WP_209998628.1">
    <property type="nucleotide sequence ID" value="NZ_BAAAJY010000005.1"/>
</dbReference>
<evidence type="ECO:0008006" key="3">
    <source>
        <dbReference type="Google" id="ProtNLM"/>
    </source>
</evidence>
<evidence type="ECO:0000313" key="1">
    <source>
        <dbReference type="EMBL" id="MBP2386970.1"/>
    </source>
</evidence>
<organism evidence="1 2">
    <name type="scientific">Paeniglutamicibacter kerguelensis</name>
    <dbReference type="NCBI Taxonomy" id="254788"/>
    <lineage>
        <taxon>Bacteria</taxon>
        <taxon>Bacillati</taxon>
        <taxon>Actinomycetota</taxon>
        <taxon>Actinomycetes</taxon>
        <taxon>Micrococcales</taxon>
        <taxon>Micrococcaceae</taxon>
        <taxon>Paeniglutamicibacter</taxon>
    </lineage>
</organism>
<sequence length="379" mass="40255">MATAPAPMTRSDKLRVARLRLAAQGLLPKAVPGMDAATTPEMVVSRLGMVQAQDLAQACWALGVRLPGSTMAEVHAALESGGIVRSWGARGTLMFLDPRLLHRLLLVTGPRIKALAAGTWRSENITEAELESLLPVVVERCGTAGASRSELMEAISAAGSDVSGQRGYHLLVALSLGGQIVQGRMEPGSGTRQLFMASSRWSPGAVPETTAETPELALREIVLRYFRSHGPATVADCAWWLGLGLTPVRAALEALGDELATRELGGSAYHLAQEIDALWDDAPGARSVLALPGFDEFLLGYKDRSATLAPEHSEAIAPGGNGVFRRTLVSGGQTVGTWQVETKGRETRTVAVPFEAGSPAGMLGRMHSRMNGYLKFREG</sequence>
<evidence type="ECO:0000313" key="2">
    <source>
        <dbReference type="Proteomes" id="UP001296993"/>
    </source>
</evidence>
<protein>
    <recommendedName>
        <fullName evidence="3">Winged helix DNA-binding domain-containing protein</fullName>
    </recommendedName>
</protein>
<reference evidence="1 2" key="1">
    <citation type="submission" date="2021-03" db="EMBL/GenBank/DDBJ databases">
        <title>Sequencing the genomes of 1000 actinobacteria strains.</title>
        <authorList>
            <person name="Klenk H.-P."/>
        </authorList>
    </citation>
    <scope>NUCLEOTIDE SEQUENCE [LARGE SCALE GENOMIC DNA]</scope>
    <source>
        <strain evidence="1 2">DSM 15797</strain>
    </source>
</reference>
<dbReference type="PANTHER" id="PTHR38479">
    <property type="entry name" value="LMO0824 PROTEIN"/>
    <property type="match status" value="1"/>
</dbReference>
<dbReference type="EMBL" id="JAGIOF010000001">
    <property type="protein sequence ID" value="MBP2386970.1"/>
    <property type="molecule type" value="Genomic_DNA"/>
</dbReference>
<dbReference type="InterPro" id="IPR009351">
    <property type="entry name" value="AlkZ-like"/>
</dbReference>
<comment type="caution">
    <text evidence="1">The sequence shown here is derived from an EMBL/GenBank/DDBJ whole genome shotgun (WGS) entry which is preliminary data.</text>
</comment>
<name>A0ABS4XES8_9MICC</name>
<keyword evidence="2" id="KW-1185">Reference proteome</keyword>
<dbReference type="Proteomes" id="UP001296993">
    <property type="component" value="Unassembled WGS sequence"/>
</dbReference>
<accession>A0ABS4XES8</accession>